<protein>
    <submittedName>
        <fullName evidence="7">Elongation factor Tu 1</fullName>
    </submittedName>
</protein>
<dbReference type="AlphaFoldDB" id="A0A8X6J2R8"/>
<dbReference type="InterPro" id="IPR009001">
    <property type="entry name" value="Transl_elong_EF1A/Init_IF2_C"/>
</dbReference>
<dbReference type="GO" id="GO:0005829">
    <property type="term" value="C:cytosol"/>
    <property type="evidence" value="ECO:0007669"/>
    <property type="project" value="TreeGrafter"/>
</dbReference>
<keyword evidence="5" id="KW-0342">GTP-binding</keyword>
<evidence type="ECO:0000259" key="6">
    <source>
        <dbReference type="PROSITE" id="PS51722"/>
    </source>
</evidence>
<sequence length="182" mass="19953">MPQTREHILLAKQVGVGYIVVYINKADVADADMIDLVEMEVRELLNKYGFPGDEVPVVVGSALKALEDDSSEYGKKSIDKLMEKLDEYVAVPPRPVDLPFLLPIEDVFSISGRGTVPQFYLRTTDVTGSIKLLDGKEMVMPGDNVSVEVELQVPIAMDKGLRFAIREGGRTVGSGVVSEILE</sequence>
<dbReference type="PANTHER" id="PTHR43721">
    <property type="entry name" value="ELONGATION FACTOR TU-RELATED"/>
    <property type="match status" value="1"/>
</dbReference>
<dbReference type="InterPro" id="IPR027417">
    <property type="entry name" value="P-loop_NTPase"/>
</dbReference>
<organism evidence="7 8">
    <name type="scientific">Trichonephila clavata</name>
    <name type="common">Joro spider</name>
    <name type="synonym">Nephila clavata</name>
    <dbReference type="NCBI Taxonomy" id="2740835"/>
    <lineage>
        <taxon>Eukaryota</taxon>
        <taxon>Metazoa</taxon>
        <taxon>Ecdysozoa</taxon>
        <taxon>Arthropoda</taxon>
        <taxon>Chelicerata</taxon>
        <taxon>Arachnida</taxon>
        <taxon>Araneae</taxon>
        <taxon>Araneomorphae</taxon>
        <taxon>Entelegynae</taxon>
        <taxon>Araneoidea</taxon>
        <taxon>Nephilidae</taxon>
        <taxon>Trichonephila</taxon>
    </lineage>
</organism>
<keyword evidence="4" id="KW-0648">Protein biosynthesis</keyword>
<feature type="domain" description="Tr-type G" evidence="6">
    <location>
        <begin position="1"/>
        <end position="94"/>
    </location>
</feature>
<accession>A0A8X6J2R8</accession>
<comment type="caution">
    <text evidence="7">The sequence shown here is derived from an EMBL/GenBank/DDBJ whole genome shotgun (WGS) entry which is preliminary data.</text>
</comment>
<evidence type="ECO:0000256" key="2">
    <source>
        <dbReference type="ARBA" id="ARBA00022741"/>
    </source>
</evidence>
<proteinExistence type="inferred from homology"/>
<dbReference type="InterPro" id="IPR004160">
    <property type="entry name" value="Transl_elong_EFTu/EF1A_C"/>
</dbReference>
<reference evidence="7" key="1">
    <citation type="submission" date="2020-07" db="EMBL/GenBank/DDBJ databases">
        <title>Multicomponent nature underlies the extraordinary mechanical properties of spider dragline silk.</title>
        <authorList>
            <person name="Kono N."/>
            <person name="Nakamura H."/>
            <person name="Mori M."/>
            <person name="Yoshida Y."/>
            <person name="Ohtoshi R."/>
            <person name="Malay A.D."/>
            <person name="Moran D.A.P."/>
            <person name="Tomita M."/>
            <person name="Numata K."/>
            <person name="Arakawa K."/>
        </authorList>
    </citation>
    <scope>NUCLEOTIDE SEQUENCE</scope>
</reference>
<evidence type="ECO:0000256" key="1">
    <source>
        <dbReference type="ARBA" id="ARBA00007249"/>
    </source>
</evidence>
<dbReference type="Pfam" id="PF00009">
    <property type="entry name" value="GTP_EFTU"/>
    <property type="match status" value="1"/>
</dbReference>
<dbReference type="SUPFAM" id="SSF52540">
    <property type="entry name" value="P-loop containing nucleoside triphosphate hydrolases"/>
    <property type="match status" value="1"/>
</dbReference>
<dbReference type="Proteomes" id="UP000887116">
    <property type="component" value="Unassembled WGS sequence"/>
</dbReference>
<dbReference type="OrthoDB" id="6434943at2759"/>
<dbReference type="GO" id="GO:0003746">
    <property type="term" value="F:translation elongation factor activity"/>
    <property type="evidence" value="ECO:0007669"/>
    <property type="project" value="UniProtKB-KW"/>
</dbReference>
<gene>
    <name evidence="7" type="primary">tuf1</name>
    <name evidence="7" type="ORF">TNCT_286071</name>
</gene>
<dbReference type="GO" id="GO:0005525">
    <property type="term" value="F:GTP binding"/>
    <property type="evidence" value="ECO:0007669"/>
    <property type="project" value="UniProtKB-KW"/>
</dbReference>
<evidence type="ECO:0000313" key="8">
    <source>
        <dbReference type="Proteomes" id="UP000887116"/>
    </source>
</evidence>
<name>A0A8X6J2R8_TRICU</name>
<dbReference type="Pfam" id="PF03143">
    <property type="entry name" value="GTP_EFTU_D3"/>
    <property type="match status" value="1"/>
</dbReference>
<keyword evidence="3 7" id="KW-0251">Elongation factor</keyword>
<dbReference type="InterPro" id="IPR050055">
    <property type="entry name" value="EF-Tu_GTPase"/>
</dbReference>
<dbReference type="PANTHER" id="PTHR43721:SF22">
    <property type="entry name" value="ELONGATION FACTOR TU, MITOCHONDRIAL"/>
    <property type="match status" value="1"/>
</dbReference>
<dbReference type="FunFam" id="2.40.30.10:FF:000002">
    <property type="entry name" value="Elongation factor Tu"/>
    <property type="match status" value="1"/>
</dbReference>
<keyword evidence="8" id="KW-1185">Reference proteome</keyword>
<dbReference type="InterPro" id="IPR000795">
    <property type="entry name" value="T_Tr_GTP-bd_dom"/>
</dbReference>
<dbReference type="Gene3D" id="2.40.30.10">
    <property type="entry name" value="Translation factors"/>
    <property type="match status" value="1"/>
</dbReference>
<evidence type="ECO:0000256" key="4">
    <source>
        <dbReference type="ARBA" id="ARBA00022917"/>
    </source>
</evidence>
<evidence type="ECO:0000313" key="7">
    <source>
        <dbReference type="EMBL" id="GFR17460.1"/>
    </source>
</evidence>
<evidence type="ECO:0000256" key="5">
    <source>
        <dbReference type="ARBA" id="ARBA00023134"/>
    </source>
</evidence>
<dbReference type="SUPFAM" id="SSF50465">
    <property type="entry name" value="EF-Tu/eEF-1alpha/eIF2-gamma C-terminal domain"/>
    <property type="match status" value="1"/>
</dbReference>
<comment type="similarity">
    <text evidence="1">Belongs to the TRAFAC class translation factor GTPase superfamily. Classic translation factor GTPase family. EF-Tu/EF-1A subfamily.</text>
</comment>
<dbReference type="EMBL" id="BMAO01007641">
    <property type="protein sequence ID" value="GFR17460.1"/>
    <property type="molecule type" value="Genomic_DNA"/>
</dbReference>
<evidence type="ECO:0000256" key="3">
    <source>
        <dbReference type="ARBA" id="ARBA00022768"/>
    </source>
</evidence>
<keyword evidence="2" id="KW-0547">Nucleotide-binding</keyword>
<dbReference type="PROSITE" id="PS51722">
    <property type="entry name" value="G_TR_2"/>
    <property type="match status" value="1"/>
</dbReference>
<dbReference type="GO" id="GO:0003924">
    <property type="term" value="F:GTPase activity"/>
    <property type="evidence" value="ECO:0007669"/>
    <property type="project" value="InterPro"/>
</dbReference>
<dbReference type="Gene3D" id="3.40.50.300">
    <property type="entry name" value="P-loop containing nucleotide triphosphate hydrolases"/>
    <property type="match status" value="1"/>
</dbReference>